<evidence type="ECO:0008006" key="5">
    <source>
        <dbReference type="Google" id="ProtNLM"/>
    </source>
</evidence>
<dbReference type="PIRSF" id="PIRSF026760">
    <property type="entry name" value="UCP026760"/>
    <property type="match status" value="1"/>
</dbReference>
<gene>
    <name evidence="3" type="ORF">HSB1_28870</name>
</gene>
<dbReference type="eggNOG" id="arCOG02828">
    <property type="taxonomic scope" value="Archaea"/>
</dbReference>
<dbReference type="EMBL" id="ALJD01000007">
    <property type="protein sequence ID" value="EJN58806.1"/>
    <property type="molecule type" value="Genomic_DNA"/>
</dbReference>
<dbReference type="RefSeq" id="WP_009375669.1">
    <property type="nucleotide sequence ID" value="NZ_ALJD01000007.1"/>
</dbReference>
<protein>
    <recommendedName>
        <fullName evidence="5">DUF1611 domain-containing protein</fullName>
    </recommendedName>
</protein>
<dbReference type="PATRIC" id="fig|1210908.3.peg.2769"/>
<evidence type="ECO:0000313" key="4">
    <source>
        <dbReference type="Proteomes" id="UP000007813"/>
    </source>
</evidence>
<dbReference type="OrthoDB" id="30617at2157"/>
<comment type="caution">
    <text evidence="3">The sequence shown here is derived from an EMBL/GenBank/DDBJ whole genome shotgun (WGS) entry which is preliminary data.</text>
</comment>
<dbReference type="Proteomes" id="UP000007813">
    <property type="component" value="Unassembled WGS sequence"/>
</dbReference>
<dbReference type="InterPro" id="IPR035402">
    <property type="entry name" value="DgcN-like_N"/>
</dbReference>
<dbReference type="SUPFAM" id="SSF52540">
    <property type="entry name" value="P-loop containing nucleoside triphosphate hydrolases"/>
    <property type="match status" value="1"/>
</dbReference>
<dbReference type="Gene3D" id="3.40.50.720">
    <property type="entry name" value="NAD(P)-binding Rossmann-like Domain"/>
    <property type="match status" value="1"/>
</dbReference>
<evidence type="ECO:0000313" key="3">
    <source>
        <dbReference type="EMBL" id="EJN58806.1"/>
    </source>
</evidence>
<sequence>MDLHDAFDVPAPAIVLAEGAFGTPQGKTANGVVAHGELFDVQAVVDSTAAGDDAATVLGRDDETLADIPVVDSVAEALDHAPTAEALVLGVAPAGGQLPEEWVEDLETAMRAGCDVVSGLHTFLSEDDRWSAFADECGVRLFDVRKPPTGDDLRVADGSVDELDTLVVLTAGTDCAVGKRTTTFELYRAAQRAGIDAGWVATGQTGVMVGADRGVVVDRVPADFAAGVVESMVCAVAEDHDVVFVEGQGALSHRAYGGVSLALLHGSWPDAVVLVDDPTRERRDDFEQFAVPDVDSEAALVESLSEATIVGVSTWGDPDEENYSYPAANVYDEGGPEALLDEVQSAVEL</sequence>
<dbReference type="InterPro" id="IPR027417">
    <property type="entry name" value="P-loop_NTPase"/>
</dbReference>
<dbReference type="AlphaFoldDB" id="J3JF07"/>
<dbReference type="PANTHER" id="PTHR40690:SF1">
    <property type="entry name" value="DUF1611 DOMAIN-CONTAINING PROTEIN"/>
    <property type="match status" value="1"/>
</dbReference>
<evidence type="ECO:0000259" key="2">
    <source>
        <dbReference type="Pfam" id="PF17396"/>
    </source>
</evidence>
<feature type="domain" description="D-glutamate N-acetyltransferase-like N-terminal" evidence="2">
    <location>
        <begin position="49"/>
        <end position="147"/>
    </location>
</feature>
<reference evidence="3 4" key="1">
    <citation type="journal article" date="2012" name="J. Bacteriol.">
        <title>Draft Genome Sequence of the Extremely Halophilic Archaeon Halogranum salarium B-1T.</title>
        <authorList>
            <person name="Kim K.K."/>
            <person name="Lee K.C."/>
            <person name="Lee J.S."/>
        </authorList>
    </citation>
    <scope>NUCLEOTIDE SEQUENCE [LARGE SCALE GENOMIC DNA]</scope>
    <source>
        <strain evidence="3 4">B-1</strain>
    </source>
</reference>
<feature type="domain" description="D-glutamate N-acetyltransferase-like C-terminal" evidence="1">
    <location>
        <begin position="154"/>
        <end position="313"/>
    </location>
</feature>
<dbReference type="InterPro" id="IPR011669">
    <property type="entry name" value="DgcN-like"/>
</dbReference>
<dbReference type="InterPro" id="IPR035086">
    <property type="entry name" value="DgcN-like_C"/>
</dbReference>
<dbReference type="Pfam" id="PF07755">
    <property type="entry name" value="DUF1611"/>
    <property type="match status" value="1"/>
</dbReference>
<dbReference type="Pfam" id="PF17396">
    <property type="entry name" value="DUF1611_N"/>
    <property type="match status" value="1"/>
</dbReference>
<accession>J3JF07</accession>
<dbReference type="Gene3D" id="3.40.50.300">
    <property type="entry name" value="P-loop containing nucleotide triphosphate hydrolases"/>
    <property type="match status" value="1"/>
</dbReference>
<name>J3JF07_9EURY</name>
<evidence type="ECO:0000259" key="1">
    <source>
        <dbReference type="Pfam" id="PF07755"/>
    </source>
</evidence>
<proteinExistence type="predicted"/>
<dbReference type="PANTHER" id="PTHR40690">
    <property type="entry name" value="GLL3100 PROTEIN"/>
    <property type="match status" value="1"/>
</dbReference>
<organism evidence="3 4">
    <name type="scientific">Halogranum salarium B-1</name>
    <dbReference type="NCBI Taxonomy" id="1210908"/>
    <lineage>
        <taxon>Archaea</taxon>
        <taxon>Methanobacteriati</taxon>
        <taxon>Methanobacteriota</taxon>
        <taxon>Stenosarchaea group</taxon>
        <taxon>Halobacteria</taxon>
        <taxon>Halobacteriales</taxon>
        <taxon>Haloferacaceae</taxon>
    </lineage>
</organism>